<keyword evidence="5" id="KW-1133">Transmembrane helix</keyword>
<sequence length="564" mass="61551">MNKLNLIKGFSILLLATVGFGNSQDTKAAEVSEKPSEITITLHKKGFESLPADQANSGLVSDKFGEENIAGVDFERFDVTAVYYGLLKDDPNTQDIDDDGMTAAAAIAWMQGRNYEQWSTIIDVTKPIDSHTTTDNGTAVFNNVQVSDDDGKDKVYLFLETYSPPHISKVAAPMVVMMPVMMPNVVDGTWDGSSWKDTFNTDVHLYPKNEVREADKKMNVPAGDELREVILDKGAEGTETISYLDLEKGKQVSYTITVPIPYFIDSINGDSSAVIKNFVITDTPTAGLSYFDQEIEVKVGDEVLIKGTDYSVVQNNNGFSVTILTETNGVANAETLGKLAEGRGGDLTITYNMLVTATIKADEFHNNTATILIGRNDAYDYNEEVIPDEKVATGGRKFEKYDASSKQMLSGAQFEIWNSNKEQFAVFYKGATALETYAADADRIVWEDSGSEAVATKFTSDDQGKFEVQGLDYGTYHAKEVVAPSGYALPAGDKAFTTFTVFFGSYDESVSVSGQVNPGEESIPNIKKGYLPSTGGNGIFAFLLVGLSLMIGAYTWYRKSKATE</sequence>
<evidence type="ECO:0000259" key="7">
    <source>
        <dbReference type="Pfam" id="PF16555"/>
    </source>
</evidence>
<dbReference type="SUPFAM" id="SSF49401">
    <property type="entry name" value="Bacterial adhesins"/>
    <property type="match status" value="1"/>
</dbReference>
<dbReference type="NCBIfam" id="TIGR01167">
    <property type="entry name" value="LPXTG_anchor"/>
    <property type="match status" value="1"/>
</dbReference>
<protein>
    <submittedName>
        <fullName evidence="9">LPXTG-motif protein cell wall anchor domain protein</fullName>
    </submittedName>
</protein>
<evidence type="ECO:0000313" key="9">
    <source>
        <dbReference type="EMBL" id="STP29329.1"/>
    </source>
</evidence>
<dbReference type="InterPro" id="IPR032364">
    <property type="entry name" value="GramPos_pilinD1_N"/>
</dbReference>
<feature type="domain" description="Gram-positive pilin subunit D1 N-terminal" evidence="7">
    <location>
        <begin position="37"/>
        <end position="210"/>
    </location>
</feature>
<keyword evidence="3" id="KW-0732">Signal</keyword>
<accession>A0A377KJH9</accession>
<evidence type="ECO:0000313" key="10">
    <source>
        <dbReference type="Proteomes" id="UP000254070"/>
    </source>
</evidence>
<evidence type="ECO:0000256" key="2">
    <source>
        <dbReference type="ARBA" id="ARBA00022525"/>
    </source>
</evidence>
<dbReference type="Pfam" id="PF00746">
    <property type="entry name" value="Gram_pos_anchor"/>
    <property type="match status" value="1"/>
</dbReference>
<dbReference type="RefSeq" id="WP_115235172.1">
    <property type="nucleotide sequence ID" value="NZ_UGIF01000002.1"/>
</dbReference>
<dbReference type="EMBL" id="UGIF01000002">
    <property type="protein sequence ID" value="STP29329.1"/>
    <property type="molecule type" value="Genomic_DNA"/>
</dbReference>
<dbReference type="InterPro" id="IPR041033">
    <property type="entry name" value="SpaA_PFL_dom_1"/>
</dbReference>
<dbReference type="InterPro" id="IPR008966">
    <property type="entry name" value="Adhesion_dom_sf"/>
</dbReference>
<keyword evidence="4" id="KW-0572">Peptidoglycan-anchor</keyword>
<feature type="domain" description="SpaA-like prealbumin fold" evidence="8">
    <location>
        <begin position="397"/>
        <end position="492"/>
    </location>
</feature>
<dbReference type="InterPro" id="IPR019931">
    <property type="entry name" value="LPXTG_anchor"/>
</dbReference>
<dbReference type="InterPro" id="IPR026466">
    <property type="entry name" value="Fim_isopep_form_D2_dom"/>
</dbReference>
<dbReference type="Proteomes" id="UP000254070">
    <property type="component" value="Unassembled WGS sequence"/>
</dbReference>
<organism evidence="9 10">
    <name type="scientific">Enterococcus durans</name>
    <dbReference type="NCBI Taxonomy" id="53345"/>
    <lineage>
        <taxon>Bacteria</taxon>
        <taxon>Bacillati</taxon>
        <taxon>Bacillota</taxon>
        <taxon>Bacilli</taxon>
        <taxon>Lactobacillales</taxon>
        <taxon>Enterococcaceae</taxon>
        <taxon>Enterococcus</taxon>
    </lineage>
</organism>
<dbReference type="NCBIfam" id="NF033902">
    <property type="entry name" value="iso_D2_wall_anc"/>
    <property type="match status" value="1"/>
</dbReference>
<proteinExistence type="predicted"/>
<dbReference type="InterPro" id="IPR013783">
    <property type="entry name" value="Ig-like_fold"/>
</dbReference>
<feature type="domain" description="Gram-positive cocci surface proteins LPxTG" evidence="6">
    <location>
        <begin position="525"/>
        <end position="563"/>
    </location>
</feature>
<feature type="transmembrane region" description="Helical" evidence="5">
    <location>
        <begin position="538"/>
        <end position="557"/>
    </location>
</feature>
<keyword evidence="5" id="KW-0472">Membrane</keyword>
<evidence type="ECO:0000256" key="4">
    <source>
        <dbReference type="ARBA" id="ARBA00023088"/>
    </source>
</evidence>
<dbReference type="Gene3D" id="2.60.40.10">
    <property type="entry name" value="Immunoglobulins"/>
    <property type="match status" value="2"/>
</dbReference>
<dbReference type="NCBIfam" id="TIGR04226">
    <property type="entry name" value="RrgB_K2N_iso_D2"/>
    <property type="match status" value="1"/>
</dbReference>
<gene>
    <name evidence="9" type="ORF">NCTC8129_01525</name>
</gene>
<keyword evidence="1" id="KW-0134">Cell wall</keyword>
<keyword evidence="2" id="KW-0964">Secreted</keyword>
<reference evidence="9 10" key="1">
    <citation type="submission" date="2018-06" db="EMBL/GenBank/DDBJ databases">
        <authorList>
            <consortium name="Pathogen Informatics"/>
            <person name="Doyle S."/>
        </authorList>
    </citation>
    <scope>NUCLEOTIDE SEQUENCE [LARGE SCALE GENOMIC DNA]</scope>
    <source>
        <strain evidence="9 10">NCTC8129</strain>
    </source>
</reference>
<evidence type="ECO:0000256" key="5">
    <source>
        <dbReference type="SAM" id="Phobius"/>
    </source>
</evidence>
<evidence type="ECO:0000259" key="6">
    <source>
        <dbReference type="Pfam" id="PF00746"/>
    </source>
</evidence>
<dbReference type="Gene3D" id="2.60.40.740">
    <property type="match status" value="1"/>
</dbReference>
<dbReference type="AlphaFoldDB" id="A0A377KJH9"/>
<keyword evidence="5" id="KW-0812">Transmembrane</keyword>
<dbReference type="Pfam" id="PF16555">
    <property type="entry name" value="GramPos_pilinD1"/>
    <property type="match status" value="1"/>
</dbReference>
<evidence type="ECO:0000259" key="8">
    <source>
        <dbReference type="Pfam" id="PF17802"/>
    </source>
</evidence>
<dbReference type="InterPro" id="IPR048052">
    <property type="entry name" value="FM1-like"/>
</dbReference>
<evidence type="ECO:0000256" key="3">
    <source>
        <dbReference type="ARBA" id="ARBA00022729"/>
    </source>
</evidence>
<evidence type="ECO:0000256" key="1">
    <source>
        <dbReference type="ARBA" id="ARBA00022512"/>
    </source>
</evidence>
<name>A0A377KJH9_9ENTE</name>
<dbReference type="Pfam" id="PF17802">
    <property type="entry name" value="SpaA"/>
    <property type="match status" value="1"/>
</dbReference>